<feature type="chain" id="PRO_5003078270" evidence="2">
    <location>
        <begin position="31"/>
        <end position="74"/>
    </location>
</feature>
<name>D5V349_ARCNC</name>
<evidence type="ECO:0000256" key="1">
    <source>
        <dbReference type="ARBA" id="ARBA00022505"/>
    </source>
</evidence>
<sequence precursor="true">MEDEVNQRRNFIKRAGIAATVLAGSVVATAATSENSPRGAGDHTGSGVVTGKAEKKEILYKKTAAWSEFYRAAK</sequence>
<dbReference type="OrthoDB" id="5373165at2"/>
<dbReference type="HOGENOM" id="CLU_202476_0_0_7"/>
<evidence type="ECO:0000256" key="2">
    <source>
        <dbReference type="SAM" id="SignalP"/>
    </source>
</evidence>
<proteinExistence type="predicted"/>
<evidence type="ECO:0000313" key="4">
    <source>
        <dbReference type="Proteomes" id="UP000000939"/>
    </source>
</evidence>
<dbReference type="NCBIfam" id="TIGR01409">
    <property type="entry name" value="TAT_signal_seq"/>
    <property type="match status" value="1"/>
</dbReference>
<dbReference type="RefSeq" id="WP_013134776.1">
    <property type="nucleotide sequence ID" value="NC_014166.1"/>
</dbReference>
<dbReference type="EMBL" id="CP001999">
    <property type="protein sequence ID" value="ADG92631.1"/>
    <property type="molecule type" value="Genomic_DNA"/>
</dbReference>
<dbReference type="AlphaFoldDB" id="D5V349"/>
<gene>
    <name evidence="3" type="ordered locus">Arnit_0967</name>
</gene>
<dbReference type="Proteomes" id="UP000000939">
    <property type="component" value="Chromosome"/>
</dbReference>
<dbReference type="InterPro" id="IPR019546">
    <property type="entry name" value="TAT_signal_bac_arc"/>
</dbReference>
<keyword evidence="4" id="KW-1185">Reference proteome</keyword>
<keyword evidence="2" id="KW-0732">Signal</keyword>
<evidence type="ECO:0000313" key="3">
    <source>
        <dbReference type="EMBL" id="ADG92631.1"/>
    </source>
</evidence>
<reference evidence="3 4" key="1">
    <citation type="journal article" date="2010" name="Stand. Genomic Sci.">
        <title>Complete genome sequence of Arcobacter nitrofigilis type strain (CI).</title>
        <authorList>
            <person name="Pati A."/>
            <person name="Gronow S."/>
            <person name="Lapidus A."/>
            <person name="Copeland A."/>
            <person name="Glavina Del Rio T."/>
            <person name="Nolan M."/>
            <person name="Lucas S."/>
            <person name="Tice H."/>
            <person name="Cheng J.F."/>
            <person name="Han C."/>
            <person name="Chertkov O."/>
            <person name="Bruce D."/>
            <person name="Tapia R."/>
            <person name="Goodwin L."/>
            <person name="Pitluck S."/>
            <person name="Liolios K."/>
            <person name="Ivanova N."/>
            <person name="Mavromatis K."/>
            <person name="Chen A."/>
            <person name="Palaniappan K."/>
            <person name="Land M."/>
            <person name="Hauser L."/>
            <person name="Chang Y.J."/>
            <person name="Jeffries C.D."/>
            <person name="Detter J.C."/>
            <person name="Rohde M."/>
            <person name="Goker M."/>
            <person name="Bristow J."/>
            <person name="Eisen J.A."/>
            <person name="Markowitz V."/>
            <person name="Hugenholtz P."/>
            <person name="Klenk H.P."/>
            <person name="Kyrpides N.C."/>
        </authorList>
    </citation>
    <scope>NUCLEOTIDE SEQUENCE [LARGE SCALE GENOMIC DNA]</scope>
    <source>
        <strain evidence="4">ATCC 33309 / DSM 7299 / CCUG 15893 / LMG 7604 / NCTC 12251 / CI</strain>
    </source>
</reference>
<dbReference type="eggNOG" id="ENOG5032K07">
    <property type="taxonomic scope" value="Bacteria"/>
</dbReference>
<protein>
    <submittedName>
        <fullName evidence="3">Formate dehydrogenase subunit E, putative</fullName>
    </submittedName>
</protein>
<dbReference type="PROSITE" id="PS51318">
    <property type="entry name" value="TAT"/>
    <property type="match status" value="1"/>
</dbReference>
<dbReference type="KEGG" id="ant:Arnit_0967"/>
<dbReference type="InterPro" id="IPR006311">
    <property type="entry name" value="TAT_signal"/>
</dbReference>
<organism evidence="3 4">
    <name type="scientific">Arcobacter nitrofigilis (strain ATCC 33309 / DSM 7299 / CCUG 15893 / LMG 7604 / NCTC 12251 / CI)</name>
    <name type="common">Campylobacter nitrofigilis</name>
    <dbReference type="NCBI Taxonomy" id="572480"/>
    <lineage>
        <taxon>Bacteria</taxon>
        <taxon>Pseudomonadati</taxon>
        <taxon>Campylobacterota</taxon>
        <taxon>Epsilonproteobacteria</taxon>
        <taxon>Campylobacterales</taxon>
        <taxon>Arcobacteraceae</taxon>
        <taxon>Arcobacter</taxon>
    </lineage>
</organism>
<feature type="signal peptide" evidence="2">
    <location>
        <begin position="1"/>
        <end position="30"/>
    </location>
</feature>
<dbReference type="STRING" id="572480.Arnit_0967"/>
<accession>D5V349</accession>
<keyword evidence="1" id="KW-0500">Molybdenum</keyword>